<evidence type="ECO:0000259" key="1">
    <source>
        <dbReference type="Pfam" id="PF20150"/>
    </source>
</evidence>
<accession>A0ABR1SHE3</accession>
<name>A0ABR1SHE3_9PEZI</name>
<protein>
    <recommendedName>
        <fullName evidence="1">2EXR domain-containing protein</fullName>
    </recommendedName>
</protein>
<evidence type="ECO:0000313" key="3">
    <source>
        <dbReference type="Proteomes" id="UP001396898"/>
    </source>
</evidence>
<comment type="caution">
    <text evidence="2">The sequence shown here is derived from an EMBL/GenBank/DDBJ whole genome shotgun (WGS) entry which is preliminary data.</text>
</comment>
<dbReference type="InterPro" id="IPR045518">
    <property type="entry name" value="2EXR"/>
</dbReference>
<feature type="domain" description="2EXR" evidence="1">
    <location>
        <begin position="7"/>
        <end position="94"/>
    </location>
</feature>
<evidence type="ECO:0000313" key="2">
    <source>
        <dbReference type="EMBL" id="KAK8033592.1"/>
    </source>
</evidence>
<gene>
    <name evidence="2" type="ORF">PG991_002990</name>
</gene>
<dbReference type="Proteomes" id="UP001396898">
    <property type="component" value="Unassembled WGS sequence"/>
</dbReference>
<dbReference type="Pfam" id="PF20150">
    <property type="entry name" value="2EXR"/>
    <property type="match status" value="1"/>
</dbReference>
<dbReference type="EMBL" id="JAQQWI010000006">
    <property type="protein sequence ID" value="KAK8033592.1"/>
    <property type="molecule type" value="Genomic_DNA"/>
</dbReference>
<proteinExistence type="predicted"/>
<reference evidence="2 3" key="1">
    <citation type="submission" date="2023-01" db="EMBL/GenBank/DDBJ databases">
        <title>Analysis of 21 Apiospora genomes using comparative genomics revels a genus with tremendous synthesis potential of carbohydrate active enzymes and secondary metabolites.</title>
        <authorList>
            <person name="Sorensen T."/>
        </authorList>
    </citation>
    <scope>NUCLEOTIDE SEQUENCE [LARGE SCALE GENOMIC DNA]</scope>
    <source>
        <strain evidence="2 3">CBS 20057</strain>
    </source>
</reference>
<organism evidence="2 3">
    <name type="scientific">Apiospora marii</name>
    <dbReference type="NCBI Taxonomy" id="335849"/>
    <lineage>
        <taxon>Eukaryota</taxon>
        <taxon>Fungi</taxon>
        <taxon>Dikarya</taxon>
        <taxon>Ascomycota</taxon>
        <taxon>Pezizomycotina</taxon>
        <taxon>Sordariomycetes</taxon>
        <taxon>Xylariomycetidae</taxon>
        <taxon>Amphisphaeriales</taxon>
        <taxon>Apiosporaceae</taxon>
        <taxon>Apiospora</taxon>
    </lineage>
</organism>
<keyword evidence="3" id="KW-1185">Reference proteome</keyword>
<sequence>MSAPQTFSPFERLPAEMQTKIWEKAIEDEHDDRVVPLTYRTGYVILTDRVKQASKFFHTCPGSREAALSVYDLEVPVMKNGKPATVRLSTKLDIFVISPWGFTMGINAAGDLLFQRSTSCLTLSSLAKMERIMEHRIALDGPDSPARPIFNRALFRSVKVCYLRIDHQKPTIQGLTSQIAGGPRAQMDLLINYTNPAMYRELVANDNFEETDQWLTSTSIRNGSSCQKMQEKEVSVFTTIRATGLKYGEMSWWGGWIPR</sequence>